<dbReference type="InterPro" id="IPR029115">
    <property type="entry name" value="Ntox23"/>
</dbReference>
<dbReference type="OrthoDB" id="6225685at2"/>
<dbReference type="Proteomes" id="UP000216339">
    <property type="component" value="Unassembled WGS sequence"/>
</dbReference>
<comment type="caution">
    <text evidence="2">The sequence shown here is derived from an EMBL/GenBank/DDBJ whole genome shotgun (WGS) entry which is preliminary data.</text>
</comment>
<keyword evidence="3" id="KW-1185">Reference proteome</keyword>
<feature type="domain" description="Bacterial toxin 23" evidence="1">
    <location>
        <begin position="88"/>
        <end position="245"/>
    </location>
</feature>
<reference evidence="2 3" key="1">
    <citation type="submission" date="2016-11" db="EMBL/GenBank/DDBJ databases">
        <title>Study of marine rhodopsin-containing bacteria.</title>
        <authorList>
            <person name="Yoshizawa S."/>
            <person name="Kumagai Y."/>
            <person name="Kogure K."/>
        </authorList>
    </citation>
    <scope>NUCLEOTIDE SEQUENCE [LARGE SCALE GENOMIC DNA]</scope>
    <source>
        <strain evidence="2 3">SAORIC-28</strain>
    </source>
</reference>
<evidence type="ECO:0000313" key="3">
    <source>
        <dbReference type="Proteomes" id="UP000216339"/>
    </source>
</evidence>
<protein>
    <recommendedName>
        <fullName evidence="1">Bacterial toxin 23 domain-containing protein</fullName>
    </recommendedName>
</protein>
<dbReference type="AlphaFoldDB" id="A0A271J527"/>
<dbReference type="RefSeq" id="WP_095512059.1">
    <property type="nucleotide sequence ID" value="NZ_MQWD01000001.1"/>
</dbReference>
<accession>A0A271J527</accession>
<dbReference type="EMBL" id="MQWD01000001">
    <property type="protein sequence ID" value="PAP78377.1"/>
    <property type="molecule type" value="Genomic_DNA"/>
</dbReference>
<name>A0A271J527_9BACT</name>
<evidence type="ECO:0000313" key="2">
    <source>
        <dbReference type="EMBL" id="PAP78377.1"/>
    </source>
</evidence>
<dbReference type="Pfam" id="PF15528">
    <property type="entry name" value="Ntox23"/>
    <property type="match status" value="1"/>
</dbReference>
<gene>
    <name evidence="2" type="ORF">BSZ37_19090</name>
</gene>
<evidence type="ECO:0000259" key="1">
    <source>
        <dbReference type="Pfam" id="PF15528"/>
    </source>
</evidence>
<sequence>MAATVAAQGHALVLDRPASVGAAVTSKVGTHESGVGVAAGGSAPLPLGLERAHDVSAQASLGAEALVADLGLPGSSVGAEAALGLSYGFGPRRAYRGAELHRARPRAHTLSYTLLLYLDTDHTSQLSGAVRYRFAGEASSFDVTFENDALAQQLLDRYRTFALRVRYVRHDADVLRGVGLRTVVWIGTTEGLGRLNRDETYDLSGQYGGAYAHGILAADLYWGDLTLSLGVDSEGIRSTLQNSFHYLIDDGQIPRLAGRRPRLVVRVALNEGDGLY</sequence>
<proteinExistence type="predicted"/>
<organism evidence="2 3">
    <name type="scientific">Rubrivirga marina</name>
    <dbReference type="NCBI Taxonomy" id="1196024"/>
    <lineage>
        <taxon>Bacteria</taxon>
        <taxon>Pseudomonadati</taxon>
        <taxon>Rhodothermota</taxon>
        <taxon>Rhodothermia</taxon>
        <taxon>Rhodothermales</taxon>
        <taxon>Rubricoccaceae</taxon>
        <taxon>Rubrivirga</taxon>
    </lineage>
</organism>